<dbReference type="SUPFAM" id="SSF52540">
    <property type="entry name" value="P-loop containing nucleoside triphosphate hydrolases"/>
    <property type="match status" value="1"/>
</dbReference>
<dbReference type="InterPro" id="IPR050678">
    <property type="entry name" value="DNA_Partitioning_ATPase"/>
</dbReference>
<dbReference type="STRING" id="288992.SAMN04488522_106102"/>
<dbReference type="PANTHER" id="PTHR13696">
    <property type="entry name" value="P-LOOP CONTAINING NUCLEOSIDE TRIPHOSPHATE HYDROLASE"/>
    <property type="match status" value="1"/>
</dbReference>
<accession>A0A1M5KWR8</accession>
<keyword evidence="2" id="KW-1185">Reference proteome</keyword>
<reference evidence="2" key="1">
    <citation type="submission" date="2016-11" db="EMBL/GenBank/DDBJ databases">
        <authorList>
            <person name="Varghese N."/>
            <person name="Submissions S."/>
        </authorList>
    </citation>
    <scope>NUCLEOTIDE SEQUENCE [LARGE SCALE GENOMIC DNA]</scope>
    <source>
        <strain evidence="2">DSM 16990</strain>
    </source>
</reference>
<protein>
    <submittedName>
        <fullName evidence="1">Cellulose biosynthesis protein BcsQ</fullName>
    </submittedName>
</protein>
<dbReference type="Gene3D" id="3.40.50.300">
    <property type="entry name" value="P-loop containing nucleotide triphosphate hydrolases"/>
    <property type="match status" value="1"/>
</dbReference>
<evidence type="ECO:0000313" key="2">
    <source>
        <dbReference type="Proteomes" id="UP000184287"/>
    </source>
</evidence>
<dbReference type="EMBL" id="FQUQ01000006">
    <property type="protein sequence ID" value="SHG56593.1"/>
    <property type="molecule type" value="Genomic_DNA"/>
</dbReference>
<dbReference type="PANTHER" id="PTHR13696:SF52">
    <property type="entry name" value="PARA FAMILY PROTEIN CT_582"/>
    <property type="match status" value="1"/>
</dbReference>
<evidence type="ECO:0000313" key="1">
    <source>
        <dbReference type="EMBL" id="SHG56593.1"/>
    </source>
</evidence>
<dbReference type="AlphaFoldDB" id="A0A1M5KWR8"/>
<dbReference type="RefSeq" id="WP_073236011.1">
    <property type="nucleotide sequence ID" value="NZ_FQUQ01000006.1"/>
</dbReference>
<organism evidence="1 2">
    <name type="scientific">Pedobacter caeni</name>
    <dbReference type="NCBI Taxonomy" id="288992"/>
    <lineage>
        <taxon>Bacteria</taxon>
        <taxon>Pseudomonadati</taxon>
        <taxon>Bacteroidota</taxon>
        <taxon>Sphingobacteriia</taxon>
        <taxon>Sphingobacteriales</taxon>
        <taxon>Sphingobacteriaceae</taxon>
        <taxon>Pedobacter</taxon>
    </lineage>
</organism>
<dbReference type="NCBIfam" id="NF047398">
    <property type="entry name" value="AAA_KGGVGR"/>
    <property type="match status" value="1"/>
</dbReference>
<dbReference type="OrthoDB" id="9815116at2"/>
<sequence length="965" mass="113269">MIKILEIANRLNKELKLSKNLQIEDYKILIRLNLEIDVYIVCNDDDFFKSKQKQYEGYAVNFRKFSREEIEEYPYLSDSFKEIESIDYGLKYRLNSLLNKGHNSLYKFTKDFPVPIVTFYSYKGGMGRTTTLTSYALDLALNHNKRVCIIDCDFEAPGYLNFFNLANNLILKSGEKNGVVEFLVDYAFKETVDIEDYIISPDIGIKGIENIFLVPAGNLSDTTVNDSDEYVSHRDQYLEGLSRLDLSNEYTLIEGFNNLFKRIHEKIKPDVILIDSRTGFNDIFGTTALMLSNLIVGFFGSSEQTKPGLRFLLDKFYELNSDIENDTELLLINSILPKDLSESESFHNAFISEVGQYVQFIQEKKLKYISSNEDSKIPSFFKLRRNSTLEKLGIKQNDDEQQDFQNHINLIKSKNFSDFNGIFKAINNTKALNKMFPTTVAKPVKGSLALRNLILKNLRSSLRNENGNPILFAEDAEVNPKTFFYREQMSMLFDKNKFLIQGFKGTGKTYLYNALRDPKLIAVKDELLRRASKHDKKDYRFIDIISLKGKGEPKSFDFDQIQLSKIEDKSYYFKNFWLVYTWNSIFLDAKSKLGYLTASKLQEYIKPYATSIETKQRFEDLIYDQNKLAEIEKDLLNLDEHLVKNKIFTFVLYDQLDNLIKPNVWRETVSPLIDYWWDSLNRFKNIAPKIFIRTDLYNRLTGTNTTRLENNIIKIEWSKEEVYSYFFKLILSNPASYDALFTLMERSKRYEDRFFKNTKKYLEKNNFQLKLLLNEIEPFMTSFFGKEVKSTSGGLLGKTFDWLYFNLTNADQQSISLRPFINLIDGSIDDALSNTPQETIPIIHYQYYSSRENRNNAVKQHFDDLIREDFNNDLALIFNYLKEKGDKYKHIFLGKTELYSLLGEVLKYYNTQLESENIDELKEILISNGIIHEIPKPNESIFYFAQLYKYWLGLRSRKYEFKRRR</sequence>
<dbReference type="InterPro" id="IPR027417">
    <property type="entry name" value="P-loop_NTPase"/>
</dbReference>
<dbReference type="Proteomes" id="UP000184287">
    <property type="component" value="Unassembled WGS sequence"/>
</dbReference>
<proteinExistence type="predicted"/>
<name>A0A1M5KWR8_9SPHI</name>
<gene>
    <name evidence="1" type="ORF">SAMN04488522_106102</name>
</gene>